<name>A0ABQ1QA43_9BACI</name>
<keyword evidence="11" id="KW-1185">Reference proteome</keyword>
<evidence type="ECO:0000256" key="4">
    <source>
        <dbReference type="ARBA" id="ARBA00022475"/>
    </source>
</evidence>
<keyword evidence="7 8" id="KW-0472">Membrane</keyword>
<dbReference type="Gene3D" id="2.30.30.60">
    <property type="match status" value="1"/>
</dbReference>
<dbReference type="EMBL" id="BMIN01000014">
    <property type="protein sequence ID" value="GGD19734.1"/>
    <property type="molecule type" value="Genomic_DNA"/>
</dbReference>
<dbReference type="SUPFAM" id="SSF82861">
    <property type="entry name" value="Mechanosensitive channel protein MscS (YggB), transmembrane region"/>
    <property type="match status" value="1"/>
</dbReference>
<feature type="domain" description="Mechanosensitive ion channel MscS" evidence="9">
    <location>
        <begin position="111"/>
        <end position="175"/>
    </location>
</feature>
<organism evidence="10 11">
    <name type="scientific">Pontibacillus salipaludis</name>
    <dbReference type="NCBI Taxonomy" id="1697394"/>
    <lineage>
        <taxon>Bacteria</taxon>
        <taxon>Bacillati</taxon>
        <taxon>Bacillota</taxon>
        <taxon>Bacilli</taxon>
        <taxon>Bacillales</taxon>
        <taxon>Bacillaceae</taxon>
        <taxon>Pontibacillus</taxon>
    </lineage>
</organism>
<feature type="transmembrane region" description="Helical" evidence="8">
    <location>
        <begin position="61"/>
        <end position="84"/>
    </location>
</feature>
<evidence type="ECO:0000313" key="11">
    <source>
        <dbReference type="Proteomes" id="UP000642571"/>
    </source>
</evidence>
<evidence type="ECO:0000256" key="2">
    <source>
        <dbReference type="ARBA" id="ARBA00004236"/>
    </source>
</evidence>
<dbReference type="Pfam" id="PF00924">
    <property type="entry name" value="MS_channel_2nd"/>
    <property type="match status" value="1"/>
</dbReference>
<dbReference type="InterPro" id="IPR023408">
    <property type="entry name" value="MscS_beta-dom_sf"/>
</dbReference>
<evidence type="ECO:0000259" key="9">
    <source>
        <dbReference type="Pfam" id="PF00924"/>
    </source>
</evidence>
<gene>
    <name evidence="10" type="primary">yfkC</name>
    <name evidence="10" type="ORF">GCM10011389_29260</name>
</gene>
<comment type="subcellular location">
    <subcellularLocation>
        <location evidence="2">Cell membrane</location>
    </subcellularLocation>
    <subcellularLocation>
        <location evidence="1">Membrane</location>
        <topology evidence="1">Multi-pass membrane protein</topology>
    </subcellularLocation>
</comment>
<evidence type="ECO:0000256" key="5">
    <source>
        <dbReference type="ARBA" id="ARBA00022692"/>
    </source>
</evidence>
<dbReference type="InterPro" id="IPR010920">
    <property type="entry name" value="LSM_dom_sf"/>
</dbReference>
<dbReference type="InterPro" id="IPR011014">
    <property type="entry name" value="MscS_channel_TM-2"/>
</dbReference>
<protein>
    <submittedName>
        <fullName evidence="10">MscS family protein YfkC</fullName>
    </submittedName>
</protein>
<comment type="caution">
    <text evidence="10">The sequence shown here is derived from an EMBL/GenBank/DDBJ whole genome shotgun (WGS) entry which is preliminary data.</text>
</comment>
<comment type="similarity">
    <text evidence="3">Belongs to the MscS (TC 1.A.23) family.</text>
</comment>
<evidence type="ECO:0000256" key="1">
    <source>
        <dbReference type="ARBA" id="ARBA00004141"/>
    </source>
</evidence>
<feature type="transmembrane region" description="Helical" evidence="8">
    <location>
        <begin position="90"/>
        <end position="112"/>
    </location>
</feature>
<dbReference type="RefSeq" id="WP_188655002.1">
    <property type="nucleotide sequence ID" value="NZ_BMIN01000014.1"/>
</dbReference>
<dbReference type="PANTHER" id="PTHR30460">
    <property type="entry name" value="MODERATE CONDUCTANCE MECHANOSENSITIVE CHANNEL YBIO"/>
    <property type="match status" value="1"/>
</dbReference>
<keyword evidence="6 8" id="KW-1133">Transmembrane helix</keyword>
<evidence type="ECO:0000256" key="6">
    <source>
        <dbReference type="ARBA" id="ARBA00022989"/>
    </source>
</evidence>
<dbReference type="SUPFAM" id="SSF50182">
    <property type="entry name" value="Sm-like ribonucleoproteins"/>
    <property type="match status" value="1"/>
</dbReference>
<keyword evidence="4" id="KW-1003">Cell membrane</keyword>
<dbReference type="Gene3D" id="1.10.287.1260">
    <property type="match status" value="1"/>
</dbReference>
<evidence type="ECO:0000256" key="7">
    <source>
        <dbReference type="ARBA" id="ARBA00023136"/>
    </source>
</evidence>
<evidence type="ECO:0000313" key="10">
    <source>
        <dbReference type="EMBL" id="GGD19734.1"/>
    </source>
</evidence>
<sequence length="299" mass="34216">MNEWINNLQNWYDVFLQIFEYKIVQVIVAILVVFIGIRFIRRSIRSFFERTSFIEERKEKTLESMINSIVSYTATIGIIIYILSVYGVEVGSILAGAGVIGIILGFGAQSLIKDILSGIFFIYEKQLHKGDFVSINDKFIGTVEDIGLRFLKVRQWSGKLLTISNGQVTSIQNYNIDHMRVIEAITVSFTEDPKRIFTLLEETCEQLNEELDQYLKKDLTKKPIQPFQVYGMTSLNKDHRGYEYTIVGLTEDLVYWTAAKEARRMIAEKLFDSGVQMSLQHIDLPSPPSNEQNRVGGGD</sequence>
<dbReference type="Proteomes" id="UP000642571">
    <property type="component" value="Unassembled WGS sequence"/>
</dbReference>
<feature type="transmembrane region" description="Helical" evidence="8">
    <location>
        <begin position="23"/>
        <end position="40"/>
    </location>
</feature>
<evidence type="ECO:0000256" key="8">
    <source>
        <dbReference type="SAM" id="Phobius"/>
    </source>
</evidence>
<evidence type="ECO:0000256" key="3">
    <source>
        <dbReference type="ARBA" id="ARBA00008017"/>
    </source>
</evidence>
<reference evidence="11" key="1">
    <citation type="journal article" date="2019" name="Int. J. Syst. Evol. Microbiol.">
        <title>The Global Catalogue of Microorganisms (GCM) 10K type strain sequencing project: providing services to taxonomists for standard genome sequencing and annotation.</title>
        <authorList>
            <consortium name="The Broad Institute Genomics Platform"/>
            <consortium name="The Broad Institute Genome Sequencing Center for Infectious Disease"/>
            <person name="Wu L."/>
            <person name="Ma J."/>
        </authorList>
    </citation>
    <scope>NUCLEOTIDE SEQUENCE [LARGE SCALE GENOMIC DNA]</scope>
    <source>
        <strain evidence="11">CGMCC 1.15353</strain>
    </source>
</reference>
<keyword evidence="5 8" id="KW-0812">Transmembrane</keyword>
<accession>A0ABQ1QA43</accession>
<dbReference type="InterPro" id="IPR006685">
    <property type="entry name" value="MscS_channel_2nd"/>
</dbReference>
<dbReference type="PANTHER" id="PTHR30460:SF1">
    <property type="entry name" value="MECHANOSENSITIVE ION CHANNEL"/>
    <property type="match status" value="1"/>
</dbReference>
<dbReference type="Gene3D" id="3.30.70.100">
    <property type="match status" value="1"/>
</dbReference>
<proteinExistence type="inferred from homology"/>
<dbReference type="InterPro" id="IPR045276">
    <property type="entry name" value="YbiO_bact"/>
</dbReference>